<feature type="region of interest" description="Disordered" evidence="3">
    <location>
        <begin position="1"/>
        <end position="30"/>
    </location>
</feature>
<dbReference type="GO" id="GO:0003700">
    <property type="term" value="F:DNA-binding transcription factor activity"/>
    <property type="evidence" value="ECO:0007669"/>
    <property type="project" value="InterPro"/>
</dbReference>
<dbReference type="GO" id="GO:0043565">
    <property type="term" value="F:sequence-specific DNA binding"/>
    <property type="evidence" value="ECO:0007669"/>
    <property type="project" value="InterPro"/>
</dbReference>
<accession>A0A1H7PKJ2</accession>
<dbReference type="InterPro" id="IPR018060">
    <property type="entry name" value="HTH_AraC"/>
</dbReference>
<reference evidence="6" key="1">
    <citation type="submission" date="2016-10" db="EMBL/GenBank/DDBJ databases">
        <authorList>
            <person name="Varghese N."/>
        </authorList>
    </citation>
    <scope>NUCLEOTIDE SEQUENCE [LARGE SCALE GENOMIC DNA]</scope>
    <source>
        <strain evidence="6">DSM 45096 / BCRC 16803 / CGMCC 4.1857 / CIP 109030 / JCM 12277 / KCTC 19219 / NBRC 100920 / 33214</strain>
    </source>
</reference>
<dbReference type="EMBL" id="FOAZ01000008">
    <property type="protein sequence ID" value="SEL36302.1"/>
    <property type="molecule type" value="Genomic_DNA"/>
</dbReference>
<dbReference type="InterPro" id="IPR029062">
    <property type="entry name" value="Class_I_gatase-like"/>
</dbReference>
<dbReference type="CDD" id="cd03137">
    <property type="entry name" value="GATase1_AraC_1"/>
    <property type="match status" value="1"/>
</dbReference>
<organism evidence="5 6">
    <name type="scientific">Streptacidiphilus jiangxiensis</name>
    <dbReference type="NCBI Taxonomy" id="235985"/>
    <lineage>
        <taxon>Bacteria</taxon>
        <taxon>Bacillati</taxon>
        <taxon>Actinomycetota</taxon>
        <taxon>Actinomycetes</taxon>
        <taxon>Kitasatosporales</taxon>
        <taxon>Streptomycetaceae</taxon>
        <taxon>Streptacidiphilus</taxon>
    </lineage>
</organism>
<dbReference type="Gene3D" id="1.10.10.60">
    <property type="entry name" value="Homeodomain-like"/>
    <property type="match status" value="1"/>
</dbReference>
<dbReference type="PANTHER" id="PTHR43130:SF3">
    <property type="entry name" value="HTH-TYPE TRANSCRIPTIONAL REGULATOR RV1931C"/>
    <property type="match status" value="1"/>
</dbReference>
<protein>
    <submittedName>
        <fullName evidence="5">Transcriptional regulator GlxA family, contains an amidase domain and an AraC-type DNA-binding HTH domain</fullName>
    </submittedName>
</protein>
<dbReference type="InterPro" id="IPR002818">
    <property type="entry name" value="DJ-1/PfpI"/>
</dbReference>
<dbReference type="STRING" id="235985.SAMN05414137_1084"/>
<keyword evidence="2" id="KW-0804">Transcription</keyword>
<dbReference type="eggNOG" id="COG4977">
    <property type="taxonomic scope" value="Bacteria"/>
</dbReference>
<keyword evidence="5" id="KW-0238">DNA-binding</keyword>
<evidence type="ECO:0000256" key="1">
    <source>
        <dbReference type="ARBA" id="ARBA00023015"/>
    </source>
</evidence>
<evidence type="ECO:0000256" key="2">
    <source>
        <dbReference type="ARBA" id="ARBA00023163"/>
    </source>
</evidence>
<dbReference type="PROSITE" id="PS01124">
    <property type="entry name" value="HTH_ARAC_FAMILY_2"/>
    <property type="match status" value="1"/>
</dbReference>
<dbReference type="Gene3D" id="3.40.50.880">
    <property type="match status" value="1"/>
</dbReference>
<feature type="domain" description="HTH araC/xylS-type" evidence="4">
    <location>
        <begin position="250"/>
        <end position="348"/>
    </location>
</feature>
<dbReference type="AlphaFoldDB" id="A0A1H7PKJ2"/>
<feature type="compositionally biased region" description="Basic and acidic residues" evidence="3">
    <location>
        <begin position="1"/>
        <end position="15"/>
    </location>
</feature>
<keyword evidence="6" id="KW-1185">Reference proteome</keyword>
<evidence type="ECO:0000313" key="6">
    <source>
        <dbReference type="Proteomes" id="UP000183015"/>
    </source>
</evidence>
<dbReference type="SUPFAM" id="SSF52317">
    <property type="entry name" value="Class I glutamine amidotransferase-like"/>
    <property type="match status" value="1"/>
</dbReference>
<evidence type="ECO:0000313" key="5">
    <source>
        <dbReference type="EMBL" id="SEL36302.1"/>
    </source>
</evidence>
<dbReference type="SUPFAM" id="SSF46689">
    <property type="entry name" value="Homeodomain-like"/>
    <property type="match status" value="2"/>
</dbReference>
<proteinExistence type="predicted"/>
<sequence>MPGRSEELQFLRAAHDQPPTKPGSTATAEMDDEPEDLATMHRVAVLALPPATAFDLSIPELVFGAAELDDGPGYDVRVGTPDPGLVDTLGSLQISIPHGLDVVDAADTVIVTGTGARADADARVLAALNRAASAGARIVSICTGAFVLAQAGLLDGRRATTFWPFSAELSDRFPLVNVVGDVLFVEDGPVSTSAGLAAGVDLCLHLIRSDYGAAVANNVARLTLLAPTRIGDQTQRVAAPVPSSRAFSLAETRAWALERLDEPLTLGALAEHAHTSVRTLTRRFQAETGLTPLQWVLQQRVDRARELLETTDLPVDRVAERSGLGSSDSLRQHLLRRVQLTPTAYRELWQRQ</sequence>
<evidence type="ECO:0000256" key="3">
    <source>
        <dbReference type="SAM" id="MobiDB-lite"/>
    </source>
</evidence>
<keyword evidence="1" id="KW-0805">Transcription regulation</keyword>
<dbReference type="InterPro" id="IPR009057">
    <property type="entry name" value="Homeodomain-like_sf"/>
</dbReference>
<dbReference type="InterPro" id="IPR052158">
    <property type="entry name" value="INH-QAR"/>
</dbReference>
<gene>
    <name evidence="5" type="ORF">SAMN05414137_1084</name>
</gene>
<evidence type="ECO:0000259" key="4">
    <source>
        <dbReference type="PROSITE" id="PS01124"/>
    </source>
</evidence>
<dbReference type="SMART" id="SM00342">
    <property type="entry name" value="HTH_ARAC"/>
    <property type="match status" value="1"/>
</dbReference>
<dbReference type="Pfam" id="PF01965">
    <property type="entry name" value="DJ-1_PfpI"/>
    <property type="match status" value="1"/>
</dbReference>
<dbReference type="Proteomes" id="UP000183015">
    <property type="component" value="Unassembled WGS sequence"/>
</dbReference>
<dbReference type="Pfam" id="PF12833">
    <property type="entry name" value="HTH_18"/>
    <property type="match status" value="1"/>
</dbReference>
<name>A0A1H7PKJ2_STRJI</name>
<dbReference type="PANTHER" id="PTHR43130">
    <property type="entry name" value="ARAC-FAMILY TRANSCRIPTIONAL REGULATOR"/>
    <property type="match status" value="1"/>
</dbReference>